<evidence type="ECO:0000313" key="2">
    <source>
        <dbReference type="Proteomes" id="UP000308600"/>
    </source>
</evidence>
<gene>
    <name evidence="1" type="ORF">BDN72DRAFT_827952</name>
</gene>
<accession>A0ACD3A920</accession>
<sequence>MYPSTLPTPLFSSFSLLLITIVTLLSTITPAFAAPYCQLRSVSATSTSGPQPTGVSSSTGNSTSGGGDVEDVVAAAWYPGWLATKFPPSGVSWSKYTHATFAFGITTTDPSTIDLVDQEQTLTQFVTAAHQNNVKALLSIGGWTGSRYFSPAVTAENTPKFIAAITALVKQYNLDGIDFDWEYPGQGGIGCNQVTDDDPQNFMNFLQALRKDPVGQNLILSAAVGVAPFTNSKTSDLTSFGESLDWVAIMNYDVNGAWSSSTGANAPLNNCQPTPTASATQAFADWTKVNVPANKLVLGVPSYGRAFYVASSTALGSDGNFTSAFPNFAFTKPMPKGDNDDQNPTPDICGNNEGYSGTSTFHDLVGSFLTTSGTAAPGMVYQFDSCSQTPFIYDPTQGLLLSYDDAQSFAAKGDFINSNGLKGFSMWHDVGDYNDILINSISTAMNIEAGKGAGRR</sequence>
<dbReference type="Proteomes" id="UP000308600">
    <property type="component" value="Unassembled WGS sequence"/>
</dbReference>
<evidence type="ECO:0000313" key="1">
    <source>
        <dbReference type="EMBL" id="TFK61904.1"/>
    </source>
</evidence>
<keyword evidence="1" id="KW-0378">Hydrolase</keyword>
<keyword evidence="2" id="KW-1185">Reference proteome</keyword>
<proteinExistence type="predicted"/>
<name>A0ACD3A920_9AGAR</name>
<dbReference type="EMBL" id="ML208620">
    <property type="protein sequence ID" value="TFK61904.1"/>
    <property type="molecule type" value="Genomic_DNA"/>
</dbReference>
<protein>
    <submittedName>
        <fullName evidence="1">Glycoside hydrolase</fullName>
    </submittedName>
</protein>
<organism evidence="1 2">
    <name type="scientific">Pluteus cervinus</name>
    <dbReference type="NCBI Taxonomy" id="181527"/>
    <lineage>
        <taxon>Eukaryota</taxon>
        <taxon>Fungi</taxon>
        <taxon>Dikarya</taxon>
        <taxon>Basidiomycota</taxon>
        <taxon>Agaricomycotina</taxon>
        <taxon>Agaricomycetes</taxon>
        <taxon>Agaricomycetidae</taxon>
        <taxon>Agaricales</taxon>
        <taxon>Pluteineae</taxon>
        <taxon>Pluteaceae</taxon>
        <taxon>Pluteus</taxon>
    </lineage>
</organism>
<reference evidence="1 2" key="1">
    <citation type="journal article" date="2019" name="Nat. Ecol. Evol.">
        <title>Megaphylogeny resolves global patterns of mushroom evolution.</title>
        <authorList>
            <person name="Varga T."/>
            <person name="Krizsan K."/>
            <person name="Foldi C."/>
            <person name="Dima B."/>
            <person name="Sanchez-Garcia M."/>
            <person name="Sanchez-Ramirez S."/>
            <person name="Szollosi G.J."/>
            <person name="Szarkandi J.G."/>
            <person name="Papp V."/>
            <person name="Albert L."/>
            <person name="Andreopoulos W."/>
            <person name="Angelini C."/>
            <person name="Antonin V."/>
            <person name="Barry K.W."/>
            <person name="Bougher N.L."/>
            <person name="Buchanan P."/>
            <person name="Buyck B."/>
            <person name="Bense V."/>
            <person name="Catcheside P."/>
            <person name="Chovatia M."/>
            <person name="Cooper J."/>
            <person name="Damon W."/>
            <person name="Desjardin D."/>
            <person name="Finy P."/>
            <person name="Geml J."/>
            <person name="Haridas S."/>
            <person name="Hughes K."/>
            <person name="Justo A."/>
            <person name="Karasinski D."/>
            <person name="Kautmanova I."/>
            <person name="Kiss B."/>
            <person name="Kocsube S."/>
            <person name="Kotiranta H."/>
            <person name="LaButti K.M."/>
            <person name="Lechner B.E."/>
            <person name="Liimatainen K."/>
            <person name="Lipzen A."/>
            <person name="Lukacs Z."/>
            <person name="Mihaltcheva S."/>
            <person name="Morgado L.N."/>
            <person name="Niskanen T."/>
            <person name="Noordeloos M.E."/>
            <person name="Ohm R.A."/>
            <person name="Ortiz-Santana B."/>
            <person name="Ovrebo C."/>
            <person name="Racz N."/>
            <person name="Riley R."/>
            <person name="Savchenko A."/>
            <person name="Shiryaev A."/>
            <person name="Soop K."/>
            <person name="Spirin V."/>
            <person name="Szebenyi C."/>
            <person name="Tomsovsky M."/>
            <person name="Tulloss R.E."/>
            <person name="Uehling J."/>
            <person name="Grigoriev I.V."/>
            <person name="Vagvolgyi C."/>
            <person name="Papp T."/>
            <person name="Martin F.M."/>
            <person name="Miettinen O."/>
            <person name="Hibbett D.S."/>
            <person name="Nagy L.G."/>
        </authorList>
    </citation>
    <scope>NUCLEOTIDE SEQUENCE [LARGE SCALE GENOMIC DNA]</scope>
    <source>
        <strain evidence="1 2">NL-1719</strain>
    </source>
</reference>